<dbReference type="PANTHER" id="PTHR36985">
    <property type="entry name" value="TRANSLOCATION AND ASSEMBLY MODULE SUBUNIT TAMB"/>
    <property type="match status" value="1"/>
</dbReference>
<comment type="caution">
    <text evidence="5">The sequence shown here is derived from an EMBL/GenBank/DDBJ whole genome shotgun (WGS) entry which is preliminary data.</text>
</comment>
<dbReference type="Proteomes" id="UP000473278">
    <property type="component" value="Unassembled WGS sequence"/>
</dbReference>
<protein>
    <recommendedName>
        <fullName evidence="7">Translocation/assembly module TamB</fullName>
    </recommendedName>
</protein>
<evidence type="ECO:0000256" key="4">
    <source>
        <dbReference type="ARBA" id="ARBA00023136"/>
    </source>
</evidence>
<keyword evidence="2" id="KW-0812">Transmembrane</keyword>
<evidence type="ECO:0000256" key="3">
    <source>
        <dbReference type="ARBA" id="ARBA00022989"/>
    </source>
</evidence>
<proteinExistence type="predicted"/>
<evidence type="ECO:0000256" key="2">
    <source>
        <dbReference type="ARBA" id="ARBA00022692"/>
    </source>
</evidence>
<name>A0A6M1T9J5_9BACT</name>
<dbReference type="GO" id="GO:0016020">
    <property type="term" value="C:membrane"/>
    <property type="evidence" value="ECO:0007669"/>
    <property type="project" value="UniProtKB-SubCell"/>
</dbReference>
<evidence type="ECO:0008006" key="7">
    <source>
        <dbReference type="Google" id="ProtNLM"/>
    </source>
</evidence>
<accession>A0A6M1T9J5</accession>
<sequence length="1561" mass="175008">MIIMILAGGLLGILQMQVTKNYISERIESDFGKAYNAKLEIRELDGLIPFNFQLQDVSLVDSSATDSLPGDTLASVQQINASLDIWSLFQNKISITGFSVSSPRVRLLSSESGGYTLGKSLTRKEKLQWAADDEPGWMPNIEIVAPQLTISDGEVFIEKLHGDYARINLPEPLSIRNISTNMFLEISETQLFWDIENLEADIVDVEAGNIRINGQVYNDDRFLEFNSFNLLAGSSEIRLNGEIDGVNLYREDITSQLRNARYNIDVSSNRINLEEFSGVVSDLPAIPKPIEFSVQTEGILDSLWVDEFSMGVGDSYFSINGFFRNLSNVSDLRYELKMSQVVLQKNDVEIFSGPLNENQFSLLDSLRFEGKANGTRDSLDFDINVYSPKGDLSLIGGTRLTRPFSYNGSISGKRLNLRSLFGPRVDSTSLNFDASVNGSGITMEEAVVEFNASAYNSRINDIAISSMELESSLVSGFFEQDYTYVSGNESVEGTGWIDFSREEPRLALKGYARNIDLSGYSAKEIVPQSSLNFDYNVELRGRSVDNLQGRANLDVKQSVINQDTVRSHQFYVDLDSPDQSNRTLRLTSSILDLNLEGNIVPTNMVSQYRYWRRYLENSYKQEIKLDSVVVSDSTEIQTQPMFLEGEFRVKDLSLIRNYLPQFPRIVSNTVLKFNVNADSARMLASGSLIADSLKYNSVELGRSTSQLTASFRSDRKIKEFANIDFKTDIARVNSNVVNADSINMAMTLRNDSLSLNQQIGTIGKNARMNLALRSVITDTTLKISVPEFFLGNEIYAWQNDGTPQLVYNREDDLAFNRFRFKNQNEFIELKGILSADREDSVQYILRQVSLERISDLIQGKVSFGGRMNGMLVTRSLTDRPSVQGELNINQLTIQDRIIGDAAFKSTYNQQMERFDTRLRVLTDTTKYNEYLDRNDDIGQDILISGYFVPPNPEVEQDTVYNFDVDFNEIDMWIIPLIADKVFESMEGRATGEGYITGNLEDFDFSSDFNVSNVFAKPRFLETNYFLNGHVVFNRETGVIIDSVDVTDTKGGQGKLWGTIDLNDFDPITFLDLNLSLNQLQFLNNDFGPDVPFYGSVSGTGEVKLSGANTDLFLQSTRPISVTENSELSIPLIEETELDESNRFIQFVDEFDLSRRERLKLGSEQVRGTTVNSQMLEEAIGDLTFNERFNIDLQFDAPRPINVKLIFDPVTGEVLTANGTGQLRITLQDEEVQMFGRYNISGGNYQFVSGEIISRRLSLESGGSIVWEGDPANARLDINAIYNVRPDINNLSAAAVSQDNTRENGSGQRVPIDLIIEITGTVSSVENNFYFRTSNTLDLSSNSTLQFALNEINRDEQQKFLQATSILLTGEFIPSQSYGQATTSLSRNLTSGSTVFNPLLSNQVISPLLSNQINALLDSDVSRFDIDFNLNAYNEIDLGIALRLYNDRLILRRQGQLTGGSQESSFGEKIGDLNATYRINRGLSVTAFHRQDQTISNVSRGSGTGDVTPSVDGIGLEAKVEFNTWQELKNRIKRTFNKLLGIKNKEKNEELASEDSKQAAKN</sequence>
<dbReference type="PANTHER" id="PTHR36985:SF1">
    <property type="entry name" value="TRANSLOCATION AND ASSEMBLY MODULE SUBUNIT TAMB"/>
    <property type="match status" value="1"/>
</dbReference>
<evidence type="ECO:0000256" key="1">
    <source>
        <dbReference type="ARBA" id="ARBA00004167"/>
    </source>
</evidence>
<reference evidence="5 6" key="1">
    <citation type="submission" date="2020-02" db="EMBL/GenBank/DDBJ databases">
        <title>Balneolaceae bacterium YR4-1, complete genome.</title>
        <authorList>
            <person name="Li Y."/>
            <person name="Wu S."/>
        </authorList>
    </citation>
    <scope>NUCLEOTIDE SEQUENCE [LARGE SCALE GENOMIC DNA]</scope>
    <source>
        <strain evidence="5 6">YR4-1</strain>
    </source>
</reference>
<keyword evidence="3" id="KW-1133">Transmembrane helix</keyword>
<gene>
    <name evidence="5" type="ORF">G3570_09530</name>
</gene>
<organism evidence="5 6">
    <name type="scientific">Halalkalibaculum roseum</name>
    <dbReference type="NCBI Taxonomy" id="2709311"/>
    <lineage>
        <taxon>Bacteria</taxon>
        <taxon>Pseudomonadati</taxon>
        <taxon>Balneolota</taxon>
        <taxon>Balneolia</taxon>
        <taxon>Balneolales</taxon>
        <taxon>Balneolaceae</taxon>
        <taxon>Halalkalibaculum</taxon>
    </lineage>
</organism>
<evidence type="ECO:0000313" key="6">
    <source>
        <dbReference type="Proteomes" id="UP000473278"/>
    </source>
</evidence>
<keyword evidence="6" id="KW-1185">Reference proteome</keyword>
<comment type="subcellular location">
    <subcellularLocation>
        <location evidence="1">Membrane</location>
        <topology evidence="1">Single-pass membrane protein</topology>
    </subcellularLocation>
</comment>
<keyword evidence="4" id="KW-0472">Membrane</keyword>
<dbReference type="EMBL" id="JAALLT010000003">
    <property type="protein sequence ID" value="NGP76873.1"/>
    <property type="molecule type" value="Genomic_DNA"/>
</dbReference>
<evidence type="ECO:0000313" key="5">
    <source>
        <dbReference type="EMBL" id="NGP76873.1"/>
    </source>
</evidence>